<keyword evidence="3" id="KW-1185">Reference proteome</keyword>
<accession>A0A974BGB6</accession>
<evidence type="ECO:0000313" key="3">
    <source>
        <dbReference type="Proteomes" id="UP000611629"/>
    </source>
</evidence>
<dbReference type="Proteomes" id="UP000611629">
    <property type="component" value="Unassembled WGS sequence"/>
</dbReference>
<reference evidence="2" key="1">
    <citation type="submission" date="2020-07" db="EMBL/GenBank/DDBJ databases">
        <title>Genomic analysis of a strain of Sedimentibacter Hydroxybenzoicus DSM7310.</title>
        <authorList>
            <person name="Ma S."/>
        </authorList>
    </citation>
    <scope>NUCLEOTIDE SEQUENCE</scope>
    <source>
        <strain evidence="2">DSM 7310</strain>
    </source>
</reference>
<dbReference type="InterPro" id="IPR041657">
    <property type="entry name" value="HTH_17"/>
</dbReference>
<evidence type="ECO:0000259" key="1">
    <source>
        <dbReference type="Pfam" id="PF12728"/>
    </source>
</evidence>
<dbReference type="AlphaFoldDB" id="A0A974BGB6"/>
<feature type="domain" description="Helix-turn-helix" evidence="1">
    <location>
        <begin position="15"/>
        <end position="67"/>
    </location>
</feature>
<comment type="caution">
    <text evidence="2">The sequence shown here is derived from an EMBL/GenBank/DDBJ whole genome shotgun (WGS) entry which is preliminary data.</text>
</comment>
<proteinExistence type="predicted"/>
<dbReference type="Pfam" id="PF12728">
    <property type="entry name" value="HTH_17"/>
    <property type="match status" value="1"/>
</dbReference>
<organism evidence="2 3">
    <name type="scientific">Sedimentibacter hydroxybenzoicus DSM 7310</name>
    <dbReference type="NCBI Taxonomy" id="1123245"/>
    <lineage>
        <taxon>Bacteria</taxon>
        <taxon>Bacillati</taxon>
        <taxon>Bacillota</taxon>
        <taxon>Tissierellia</taxon>
        <taxon>Sedimentibacter</taxon>
    </lineage>
</organism>
<dbReference type="EMBL" id="JACBNQ010000001">
    <property type="protein sequence ID" value="NYB72523.1"/>
    <property type="molecule type" value="Genomic_DNA"/>
</dbReference>
<name>A0A974BGB6_SEDHY</name>
<sequence>MSKKHTKFNELPDILTADILSEFLSLSKRRVYELMDINPEYGGIKCLRIGRNKRVLKTDLEEWMSSRTI</sequence>
<evidence type="ECO:0000313" key="2">
    <source>
        <dbReference type="EMBL" id="NYB72523.1"/>
    </source>
</evidence>
<protein>
    <submittedName>
        <fullName evidence="2">Helix-turn-helix domain-containing protein</fullName>
    </submittedName>
</protein>
<gene>
    <name evidence="2" type="ORF">HZF24_00040</name>
</gene>